<comment type="caution">
    <text evidence="2">The sequence shown here is derived from an EMBL/GenBank/DDBJ whole genome shotgun (WGS) entry which is preliminary data.</text>
</comment>
<evidence type="ECO:0000259" key="1">
    <source>
        <dbReference type="Pfam" id="PF12146"/>
    </source>
</evidence>
<protein>
    <submittedName>
        <fullName evidence="2">Alpha/beta hydrolase</fullName>
    </submittedName>
</protein>
<dbReference type="PANTHER" id="PTHR12277:SF81">
    <property type="entry name" value="PROTEIN ABHD13"/>
    <property type="match status" value="1"/>
</dbReference>
<dbReference type="SUPFAM" id="SSF53474">
    <property type="entry name" value="alpha/beta-Hydrolases"/>
    <property type="match status" value="1"/>
</dbReference>
<reference evidence="2" key="1">
    <citation type="submission" date="2021-01" db="EMBL/GenBank/DDBJ databases">
        <title>Modified the classification status of verrucomicrobia.</title>
        <authorList>
            <person name="Feng X."/>
        </authorList>
    </citation>
    <scope>NUCLEOTIDE SEQUENCE</scope>
    <source>
        <strain evidence="2">KCTC 12986</strain>
    </source>
</reference>
<name>A0A934RT40_9BACT</name>
<dbReference type="Gene3D" id="3.40.50.1820">
    <property type="entry name" value="alpha/beta hydrolase"/>
    <property type="match status" value="1"/>
</dbReference>
<gene>
    <name evidence="2" type="ORF">JIN78_06460</name>
</gene>
<proteinExistence type="predicted"/>
<evidence type="ECO:0000313" key="3">
    <source>
        <dbReference type="Proteomes" id="UP000604083"/>
    </source>
</evidence>
<accession>A0A934RT40</accession>
<dbReference type="PANTHER" id="PTHR12277">
    <property type="entry name" value="ALPHA/BETA HYDROLASE DOMAIN-CONTAINING PROTEIN"/>
    <property type="match status" value="1"/>
</dbReference>
<dbReference type="RefSeq" id="WP_200391135.1">
    <property type="nucleotide sequence ID" value="NZ_JAENIO010000012.1"/>
</dbReference>
<dbReference type="Proteomes" id="UP000604083">
    <property type="component" value="Unassembled WGS sequence"/>
</dbReference>
<dbReference type="InterPro" id="IPR022742">
    <property type="entry name" value="Hydrolase_4"/>
</dbReference>
<organism evidence="2 3">
    <name type="scientific">Roseibacillus ishigakijimensis</name>
    <dbReference type="NCBI Taxonomy" id="454146"/>
    <lineage>
        <taxon>Bacteria</taxon>
        <taxon>Pseudomonadati</taxon>
        <taxon>Verrucomicrobiota</taxon>
        <taxon>Verrucomicrobiia</taxon>
        <taxon>Verrucomicrobiales</taxon>
        <taxon>Verrucomicrobiaceae</taxon>
        <taxon>Roseibacillus</taxon>
    </lineage>
</organism>
<keyword evidence="3" id="KW-1185">Reference proteome</keyword>
<keyword evidence="2" id="KW-0378">Hydrolase</keyword>
<sequence length="266" mass="29622">MKRSPRLAYWLYRAARLLVLAYGTVLLFAWVMGDRLLFQPPPASYRSGAEGLVRFGPGDEFAGIYLPPSQPEGPILLWSHGNAEDAGQVRELAPWLEERGLGAFFYDYPGYGLSRGRADEEGVYRSAEAAWLFLREKGHAEEEIVLLGQSLGSGAASFLAREKKAGGLILVSPFKSAFRVVTRRKIVPWDRFDNWAHLQGVEMPLLVIHGEEDEVVPFSHGEALVGRHEGRKRFLALPGVGHNDLWGQAGEEVLDALHEFVTRPES</sequence>
<dbReference type="AlphaFoldDB" id="A0A934RT40"/>
<dbReference type="GO" id="GO:0016787">
    <property type="term" value="F:hydrolase activity"/>
    <property type="evidence" value="ECO:0007669"/>
    <property type="project" value="UniProtKB-KW"/>
</dbReference>
<dbReference type="InterPro" id="IPR029058">
    <property type="entry name" value="AB_hydrolase_fold"/>
</dbReference>
<dbReference type="EMBL" id="JAENIO010000012">
    <property type="protein sequence ID" value="MBK1833700.1"/>
    <property type="molecule type" value="Genomic_DNA"/>
</dbReference>
<feature type="domain" description="Serine aminopeptidase S33" evidence="1">
    <location>
        <begin position="75"/>
        <end position="174"/>
    </location>
</feature>
<evidence type="ECO:0000313" key="2">
    <source>
        <dbReference type="EMBL" id="MBK1833700.1"/>
    </source>
</evidence>
<dbReference type="Pfam" id="PF12146">
    <property type="entry name" value="Hydrolase_4"/>
    <property type="match status" value="1"/>
</dbReference>